<evidence type="ECO:0000313" key="3">
    <source>
        <dbReference type="Proteomes" id="UP000033200"/>
    </source>
</evidence>
<evidence type="ECO:0000313" key="2">
    <source>
        <dbReference type="EMBL" id="AIT05485.1"/>
    </source>
</evidence>
<feature type="region of interest" description="Disordered" evidence="1">
    <location>
        <begin position="341"/>
        <end position="366"/>
    </location>
</feature>
<dbReference type="AlphaFoldDB" id="A0A097ED75"/>
<keyword evidence="3" id="KW-1185">Reference proteome</keyword>
<evidence type="ECO:0000256" key="1">
    <source>
        <dbReference type="SAM" id="MobiDB-lite"/>
    </source>
</evidence>
<dbReference type="KEGG" id="stax:MC45_02690"/>
<dbReference type="EMBL" id="CP009571">
    <property type="protein sequence ID" value="AIT05485.1"/>
    <property type="molecule type" value="Genomic_DNA"/>
</dbReference>
<dbReference type="Proteomes" id="UP000033200">
    <property type="component" value="Chromosome"/>
</dbReference>
<sequence>MVAALMLAATAAAAQEVGQVPVEPMVRVVLKFVKRGAGGGVRFDPASCPACRIVTDANWNADNARETVVAVSVPRMRSLELGFAGPAATIRRVILEGGDLPFRRAGARLVVALPPVPADAITAGEVATHIVEPGMVLRFEHADPARRAGDYAGGRFPAVERAAADTLEFAQREVVRELGLGAHVGRAGLGTIQIMGFDTNAPHDHRDSPPHIHMHLRWPDNIGTQIGHYYIGPDGLLSHNVVGVKGLEAPQRRFGRGEAFTTIGADGRPVYTHRITAEGWLDLGAADGPPCHIRPAGAGGFAGGAIVACPGQAPRRITVADDLARGLLTVDTNAIRETFRYDPDTGGLLPPTDVAPPGPSVFTGDG</sequence>
<dbReference type="eggNOG" id="ENOG5030W46">
    <property type="taxonomic scope" value="Bacteria"/>
</dbReference>
<dbReference type="HOGENOM" id="CLU_775595_0_0_5"/>
<dbReference type="STRING" id="1549858.MC45_02690"/>
<name>A0A097ED75_9SPHN</name>
<organism evidence="2 3">
    <name type="scientific">Sphingomonas taxi</name>
    <dbReference type="NCBI Taxonomy" id="1549858"/>
    <lineage>
        <taxon>Bacteria</taxon>
        <taxon>Pseudomonadati</taxon>
        <taxon>Pseudomonadota</taxon>
        <taxon>Alphaproteobacteria</taxon>
        <taxon>Sphingomonadales</taxon>
        <taxon>Sphingomonadaceae</taxon>
        <taxon>Sphingomonas</taxon>
    </lineage>
</organism>
<proteinExistence type="predicted"/>
<gene>
    <name evidence="2" type="ORF">MC45_02690</name>
</gene>
<reference evidence="2 3" key="1">
    <citation type="submission" date="2014-09" db="EMBL/GenBank/DDBJ databases">
        <title>Using Illumina technology Improving SMRT sequencing Genome Assembly by RASTools.</title>
        <authorList>
            <person name="Zhou Y."/>
            <person name="Ma T."/>
            <person name="Liu T."/>
        </authorList>
    </citation>
    <scope>NUCLEOTIDE SEQUENCE [LARGE SCALE GENOMIC DNA]</scope>
    <source>
        <strain evidence="2 3">ATCC 55669</strain>
    </source>
</reference>
<protein>
    <submittedName>
        <fullName evidence="2">Uncharacterized protein</fullName>
    </submittedName>
</protein>
<accession>A0A097ED75</accession>